<dbReference type="Gene3D" id="3.40.50.300">
    <property type="entry name" value="P-loop containing nucleotide triphosphate hydrolases"/>
    <property type="match status" value="2"/>
</dbReference>
<dbReference type="InterPro" id="IPR027417">
    <property type="entry name" value="P-loop_NTPase"/>
</dbReference>
<keyword evidence="1" id="KW-0175">Coiled coil</keyword>
<dbReference type="GO" id="GO:0016887">
    <property type="term" value="F:ATP hydrolysis activity"/>
    <property type="evidence" value="ECO:0007669"/>
    <property type="project" value="InterPro"/>
</dbReference>
<evidence type="ECO:0000256" key="1">
    <source>
        <dbReference type="SAM" id="Coils"/>
    </source>
</evidence>
<dbReference type="STRING" id="338969.Rfer_3042"/>
<dbReference type="PANTHER" id="PTHR41259">
    <property type="entry name" value="DOUBLE-STRAND BREAK REPAIR RAD50 ATPASE, PUTATIVE-RELATED"/>
    <property type="match status" value="1"/>
</dbReference>
<accession>Q21U00</accession>
<dbReference type="AlphaFoldDB" id="Q21U00"/>
<reference evidence="4" key="1">
    <citation type="submission" date="2006-02" db="EMBL/GenBank/DDBJ databases">
        <title>Complete sequence of chromosome of Rhodoferax ferrireducens DSM 15236.</title>
        <authorList>
            <person name="Copeland A."/>
            <person name="Lucas S."/>
            <person name="Lapidus A."/>
            <person name="Barry K."/>
            <person name="Detter J.C."/>
            <person name="Glavina del Rio T."/>
            <person name="Hammon N."/>
            <person name="Israni S."/>
            <person name="Pitluck S."/>
            <person name="Brettin T."/>
            <person name="Bruce D."/>
            <person name="Han C."/>
            <person name="Tapia R."/>
            <person name="Gilna P."/>
            <person name="Kiss H."/>
            <person name="Schmutz J."/>
            <person name="Larimer F."/>
            <person name="Land M."/>
            <person name="Kyrpides N."/>
            <person name="Ivanova N."/>
            <person name="Richardson P."/>
        </authorList>
    </citation>
    <scope>NUCLEOTIDE SEQUENCE [LARGE SCALE GENOMIC DNA]</scope>
    <source>
        <strain evidence="4">ATCC BAA-621 / DSM 15236 / T118</strain>
    </source>
</reference>
<feature type="coiled-coil region" evidence="1">
    <location>
        <begin position="259"/>
        <end position="287"/>
    </location>
</feature>
<name>Q21U00_ALBFT</name>
<dbReference type="eggNOG" id="COG0419">
    <property type="taxonomic scope" value="Bacteria"/>
</dbReference>
<dbReference type="Pfam" id="PF13476">
    <property type="entry name" value="AAA_23"/>
    <property type="match status" value="1"/>
</dbReference>
<dbReference type="RefSeq" id="WP_011465319.1">
    <property type="nucleotide sequence ID" value="NC_007908.1"/>
</dbReference>
<dbReference type="PANTHER" id="PTHR41259:SF1">
    <property type="entry name" value="DOUBLE-STRAND BREAK REPAIR RAD50 ATPASE, PUTATIVE-RELATED"/>
    <property type="match status" value="1"/>
</dbReference>
<dbReference type="OrthoDB" id="9764467at2"/>
<proteinExistence type="predicted"/>
<evidence type="ECO:0000313" key="4">
    <source>
        <dbReference type="Proteomes" id="UP000008332"/>
    </source>
</evidence>
<dbReference type="Proteomes" id="UP000008332">
    <property type="component" value="Chromosome"/>
</dbReference>
<organism evidence="3 4">
    <name type="scientific">Albidiferax ferrireducens (strain ATCC BAA-621 / DSM 15236 / T118)</name>
    <name type="common">Rhodoferax ferrireducens</name>
    <dbReference type="NCBI Taxonomy" id="338969"/>
    <lineage>
        <taxon>Bacteria</taxon>
        <taxon>Pseudomonadati</taxon>
        <taxon>Pseudomonadota</taxon>
        <taxon>Betaproteobacteria</taxon>
        <taxon>Burkholderiales</taxon>
        <taxon>Comamonadaceae</taxon>
        <taxon>Rhodoferax</taxon>
    </lineage>
</organism>
<feature type="domain" description="Rad50/SbcC-type AAA" evidence="2">
    <location>
        <begin position="5"/>
        <end position="78"/>
    </location>
</feature>
<dbReference type="GO" id="GO:0006302">
    <property type="term" value="P:double-strand break repair"/>
    <property type="evidence" value="ECO:0007669"/>
    <property type="project" value="InterPro"/>
</dbReference>
<gene>
    <name evidence="3" type="ordered locus">Rfer_3042</name>
</gene>
<feature type="coiled-coil region" evidence="1">
    <location>
        <begin position="363"/>
        <end position="393"/>
    </location>
</feature>
<evidence type="ECO:0000313" key="3">
    <source>
        <dbReference type="EMBL" id="ABD70753.1"/>
    </source>
</evidence>
<protein>
    <submittedName>
        <fullName evidence="3">Putative GTP-binding protein</fullName>
    </submittedName>
</protein>
<dbReference type="SUPFAM" id="SSF52540">
    <property type="entry name" value="P-loop containing nucleoside triphosphate hydrolases"/>
    <property type="match status" value="1"/>
</dbReference>
<evidence type="ECO:0000259" key="2">
    <source>
        <dbReference type="Pfam" id="PF13476"/>
    </source>
</evidence>
<dbReference type="KEGG" id="rfr:Rfer_3042"/>
<dbReference type="InterPro" id="IPR038729">
    <property type="entry name" value="Rad50/SbcC_AAA"/>
</dbReference>
<dbReference type="HOGENOM" id="CLU_015046_0_0_4"/>
<sequence length="880" mass="95954">MKLRRLRIEHFKRFRDPLVINGFTDGLNLFAAPNESGKSTVAEAIRAAFFERHRSGSVEHLRPWGDSSATPTVEVEFDMGAKRYHLTKVFLGKKRCDLAIEGQPSLDGVAAEDHLAQLLGFKFPGKGASAPEHMGIPGLLWIRQGTAHELAEVVTYAADHLRQVLGESLGDLTSSSGDLVLRAVEAERNELLTPSAGNPKGEYAAALQRKAELTDALAALDRDIAAYQGSVDRLATLRLEHQRDEQERPWVGIREQHRLAQARLEAAQGLEARQQAEQATLQQWRAQTASHRSELEAFARDDAAVTTRQQALEKRAAAEAAALTEVQSWDRRHSGALAADAQARQMLERVRAAATRAETARAAGELETTLAAMTDALTRARDERTRLARLQAEAEAMAIPPADLKTLKQLSETLRDVGVRLDASATTLDFELLEGQSLRLVDEEVKGHARRTVVSRTEIQIDGVGCIAVQPGGADIPALTAQRDDISAELTTLLQRLAVCNLAEAEERARQAAQRQHDAKASQKVLEALAPKGVDALEAELASRTVRGEELRAALAALPQPAEGDDGLPDLATARGQAEHTAAALQAAATSLNQARVGIGKAQSDHATASQELAAAQATTNDAQRAQRIVAARQSLSDALAQEATALQRVEATAAELKSVNLALLRQDVDRFARSAQQLEEGHERRRQDIMRVEVDLETKGALGLEEQGAERLRELEAATRRADELTRRAAALDHLLGLLREKRSALARRLRAPLQKHLDHYLGILFPGARIEVADDLSPGAITRIGPRGQESGEFEELSVGTREQMGIVARLAYADLLQEAGRPTLLILDDALVNTDDDRLGQMKRVLYDAAQRHQVLIFTCHPAAWRDLGVPQRAILN</sequence>
<keyword evidence="4" id="KW-1185">Reference proteome</keyword>
<dbReference type="EMBL" id="CP000267">
    <property type="protein sequence ID" value="ABD70753.1"/>
    <property type="molecule type" value="Genomic_DNA"/>
</dbReference>